<proteinExistence type="predicted"/>
<keyword evidence="4" id="KW-1185">Reference proteome</keyword>
<feature type="domain" description="Ice-binding protein C-terminal" evidence="2">
    <location>
        <begin position="212"/>
        <end position="236"/>
    </location>
</feature>
<evidence type="ECO:0000256" key="1">
    <source>
        <dbReference type="SAM" id="SignalP"/>
    </source>
</evidence>
<dbReference type="NCBIfam" id="TIGR02595">
    <property type="entry name" value="PEP_CTERM"/>
    <property type="match status" value="1"/>
</dbReference>
<dbReference type="Pfam" id="PF07589">
    <property type="entry name" value="PEP-CTERM"/>
    <property type="match status" value="1"/>
</dbReference>
<comment type="caution">
    <text evidence="3">The sequence shown here is derived from an EMBL/GenBank/DDBJ whole genome shotgun (WGS) entry which is preliminary data.</text>
</comment>
<feature type="chain" id="PRO_5047495230" evidence="1">
    <location>
        <begin position="27"/>
        <end position="241"/>
    </location>
</feature>
<sequence>MSGKLLRQGALTLAALAGMALNSAQAAAVHFDVVGTGFALAQGNTYGTDANNSPNHLLGVTFSATAPNLHQIENLAVGQSYSFQFGTVALHEEGNNGSNVNNGAAAITEAERTQLGVSALFKFLEPVNSPDLSISAVVTAVLGNLVDSAVDFSIDWADTTVSFGNGGQFSLSLDDLSFNRNHMAIDQWATITLLSAPIVPSPPNNGGTGGHAVPEPGSLALAGLGLGVAGFIGRRRKQQQG</sequence>
<reference evidence="3 4" key="1">
    <citation type="submission" date="2023-11" db="EMBL/GenBank/DDBJ databases">
        <title>Draft genome of Azohydromonas lata strain H1 (DSM1123), a polyhydroxyalkanoate producer.</title>
        <authorList>
            <person name="Traversa D."/>
            <person name="D'Addabbo P."/>
            <person name="Pazzani C."/>
            <person name="Manzari C."/>
            <person name="Chiara M."/>
            <person name="Scrascia M."/>
        </authorList>
    </citation>
    <scope>NUCLEOTIDE SEQUENCE [LARGE SCALE GENOMIC DNA]</scope>
    <source>
        <strain evidence="3 4">H1</strain>
    </source>
</reference>
<dbReference type="InterPro" id="IPR013424">
    <property type="entry name" value="Ice-binding_C"/>
</dbReference>
<keyword evidence="1" id="KW-0732">Signal</keyword>
<organism evidence="3 4">
    <name type="scientific">Azohydromonas lata</name>
    <dbReference type="NCBI Taxonomy" id="45677"/>
    <lineage>
        <taxon>Bacteria</taxon>
        <taxon>Pseudomonadati</taxon>
        <taxon>Pseudomonadota</taxon>
        <taxon>Betaproteobacteria</taxon>
        <taxon>Burkholderiales</taxon>
        <taxon>Sphaerotilaceae</taxon>
        <taxon>Azohydromonas</taxon>
    </lineage>
</organism>
<evidence type="ECO:0000259" key="2">
    <source>
        <dbReference type="Pfam" id="PF07589"/>
    </source>
</evidence>
<feature type="signal peptide" evidence="1">
    <location>
        <begin position="1"/>
        <end position="26"/>
    </location>
</feature>
<accession>A0ABU5IH38</accession>
<evidence type="ECO:0000313" key="4">
    <source>
        <dbReference type="Proteomes" id="UP001293718"/>
    </source>
</evidence>
<gene>
    <name evidence="3" type="ORF">SM757_14755</name>
</gene>
<dbReference type="RefSeq" id="WP_322466034.1">
    <property type="nucleotide sequence ID" value="NZ_JAXOJX010000023.1"/>
</dbReference>
<protein>
    <submittedName>
        <fullName evidence="3">PEP-CTERM sorting domain-containing protein</fullName>
    </submittedName>
</protein>
<dbReference type="EMBL" id="JAXOJX010000023">
    <property type="protein sequence ID" value="MDZ5457836.1"/>
    <property type="molecule type" value="Genomic_DNA"/>
</dbReference>
<evidence type="ECO:0000313" key="3">
    <source>
        <dbReference type="EMBL" id="MDZ5457836.1"/>
    </source>
</evidence>
<name>A0ABU5IH38_9BURK</name>
<dbReference type="Proteomes" id="UP001293718">
    <property type="component" value="Unassembled WGS sequence"/>
</dbReference>